<reference evidence="3 4" key="1">
    <citation type="journal article" date="2005" name="Nature">
        <title>The map-based sequence of the rice genome.</title>
        <authorList>
            <consortium name="International rice genome sequencing project (IRGSP)"/>
            <person name="Matsumoto T."/>
            <person name="Wu J."/>
            <person name="Kanamori H."/>
            <person name="Katayose Y."/>
            <person name="Fujisawa M."/>
            <person name="Namiki N."/>
            <person name="Mizuno H."/>
            <person name="Yamamoto K."/>
            <person name="Antonio B.A."/>
            <person name="Baba T."/>
            <person name="Sakata K."/>
            <person name="Nagamura Y."/>
            <person name="Aoki H."/>
            <person name="Arikawa K."/>
            <person name="Arita K."/>
            <person name="Bito T."/>
            <person name="Chiden Y."/>
            <person name="Fujitsuka N."/>
            <person name="Fukunaka R."/>
            <person name="Hamada M."/>
            <person name="Harada C."/>
            <person name="Hayashi A."/>
            <person name="Hijishita S."/>
            <person name="Honda M."/>
            <person name="Hosokawa S."/>
            <person name="Ichikawa Y."/>
            <person name="Idonuma A."/>
            <person name="Iijima M."/>
            <person name="Ikeda M."/>
            <person name="Ikeno M."/>
            <person name="Ito K."/>
            <person name="Ito S."/>
            <person name="Ito T."/>
            <person name="Ito Y."/>
            <person name="Ito Y."/>
            <person name="Iwabuchi A."/>
            <person name="Kamiya K."/>
            <person name="Karasawa W."/>
            <person name="Kurita K."/>
            <person name="Katagiri S."/>
            <person name="Kikuta A."/>
            <person name="Kobayashi H."/>
            <person name="Kobayashi N."/>
            <person name="Machita K."/>
            <person name="Maehara T."/>
            <person name="Masukawa M."/>
            <person name="Mizubayashi T."/>
            <person name="Mukai Y."/>
            <person name="Nagasaki H."/>
            <person name="Nagata Y."/>
            <person name="Naito S."/>
            <person name="Nakashima M."/>
            <person name="Nakama Y."/>
            <person name="Nakamichi Y."/>
            <person name="Nakamura M."/>
            <person name="Meguro A."/>
            <person name="Negishi M."/>
            <person name="Ohta I."/>
            <person name="Ohta T."/>
            <person name="Okamoto M."/>
            <person name="Ono N."/>
            <person name="Saji S."/>
            <person name="Sakaguchi M."/>
            <person name="Sakai K."/>
            <person name="Shibata M."/>
            <person name="Shimokawa T."/>
            <person name="Song J."/>
            <person name="Takazaki Y."/>
            <person name="Terasawa K."/>
            <person name="Tsugane M."/>
            <person name="Tsuji K."/>
            <person name="Ueda S."/>
            <person name="Waki K."/>
            <person name="Yamagata H."/>
            <person name="Yamamoto M."/>
            <person name="Yamamoto S."/>
            <person name="Yamane H."/>
            <person name="Yoshiki S."/>
            <person name="Yoshihara R."/>
            <person name="Yukawa K."/>
            <person name="Zhong H."/>
            <person name="Yano M."/>
            <person name="Yuan Q."/>
            <person name="Ouyang S."/>
            <person name="Liu J."/>
            <person name="Jones K.M."/>
            <person name="Gansberger K."/>
            <person name="Moffat K."/>
            <person name="Hill J."/>
            <person name="Bera J."/>
            <person name="Fadrosh D."/>
            <person name="Jin S."/>
            <person name="Johri S."/>
            <person name="Kim M."/>
            <person name="Overton L."/>
            <person name="Reardon M."/>
            <person name="Tsitrin T."/>
            <person name="Vuong H."/>
            <person name="Weaver B."/>
            <person name="Ciecko A."/>
            <person name="Tallon L."/>
            <person name="Jackson J."/>
            <person name="Pai G."/>
            <person name="Aken S.V."/>
            <person name="Utterback T."/>
            <person name="Reidmuller S."/>
            <person name="Feldblyum T."/>
            <person name="Hsiao J."/>
            <person name="Zismann V."/>
            <person name="Iobst S."/>
            <person name="de Vazeille A.R."/>
            <person name="Buell C.R."/>
            <person name="Ying K."/>
            <person name="Li Y."/>
            <person name="Lu T."/>
            <person name="Huang Y."/>
            <person name="Zhao Q."/>
            <person name="Feng Q."/>
            <person name="Zhang L."/>
            <person name="Zhu J."/>
            <person name="Weng Q."/>
            <person name="Mu J."/>
            <person name="Lu Y."/>
            <person name="Fan D."/>
            <person name="Liu Y."/>
            <person name="Guan J."/>
            <person name="Zhang Y."/>
            <person name="Yu S."/>
            <person name="Liu X."/>
            <person name="Zhang Y."/>
            <person name="Hong G."/>
            <person name="Han B."/>
            <person name="Choisne N."/>
            <person name="Demange N."/>
            <person name="Orjeda G."/>
            <person name="Samain S."/>
            <person name="Cattolico L."/>
            <person name="Pelletier E."/>
            <person name="Couloux A."/>
            <person name="Segurens B."/>
            <person name="Wincker P."/>
            <person name="D'Hont A."/>
            <person name="Scarpelli C."/>
            <person name="Weissenbach J."/>
            <person name="Salanoubat M."/>
            <person name="Quetier F."/>
            <person name="Yu Y."/>
            <person name="Kim H.R."/>
            <person name="Rambo T."/>
            <person name="Currie J."/>
            <person name="Collura K."/>
            <person name="Luo M."/>
            <person name="Yang T."/>
            <person name="Ammiraju J.S.S."/>
            <person name="Engler F."/>
            <person name="Soderlund C."/>
            <person name="Wing R.A."/>
            <person name="Palmer L.E."/>
            <person name="de la Bastide M."/>
            <person name="Spiegel L."/>
            <person name="Nascimento L."/>
            <person name="Zutavern T."/>
            <person name="O'Shaughnessy A."/>
            <person name="Dike S."/>
            <person name="Dedhia N."/>
            <person name="Preston R."/>
            <person name="Balija V."/>
            <person name="McCombie W.R."/>
            <person name="Chow T."/>
            <person name="Chen H."/>
            <person name="Chung M."/>
            <person name="Chen C."/>
            <person name="Shaw J."/>
            <person name="Wu H."/>
            <person name="Hsiao K."/>
            <person name="Chao Y."/>
            <person name="Chu M."/>
            <person name="Cheng C."/>
            <person name="Hour A."/>
            <person name="Lee P."/>
            <person name="Lin S."/>
            <person name="Lin Y."/>
            <person name="Liou J."/>
            <person name="Liu S."/>
            <person name="Hsing Y."/>
            <person name="Raghuvanshi S."/>
            <person name="Mohanty A."/>
            <person name="Bharti A.K."/>
            <person name="Gaur A."/>
            <person name="Gupta V."/>
            <person name="Kumar D."/>
            <person name="Ravi V."/>
            <person name="Vij S."/>
            <person name="Kapur A."/>
            <person name="Khurana P."/>
            <person name="Khurana P."/>
            <person name="Khurana J.P."/>
            <person name="Tyagi A.K."/>
            <person name="Gaikwad K."/>
            <person name="Singh A."/>
            <person name="Dalal V."/>
            <person name="Srivastava S."/>
            <person name="Dixit A."/>
            <person name="Pal A.K."/>
            <person name="Ghazi I.A."/>
            <person name="Yadav M."/>
            <person name="Pandit A."/>
            <person name="Bhargava A."/>
            <person name="Sureshbabu K."/>
            <person name="Batra K."/>
            <person name="Sharma T.R."/>
            <person name="Mohapatra T."/>
            <person name="Singh N.K."/>
            <person name="Messing J."/>
            <person name="Nelson A.B."/>
            <person name="Fuks G."/>
            <person name="Kavchok S."/>
            <person name="Keizer G."/>
            <person name="Linton E."/>
            <person name="Llaca V."/>
            <person name="Song R."/>
            <person name="Tanyolac B."/>
            <person name="Young S."/>
            <person name="Ho-Il K."/>
            <person name="Hahn J.H."/>
            <person name="Sangsakoo G."/>
            <person name="Vanavichit A."/>
            <person name="de Mattos Luiz.A.T."/>
            <person name="Zimmer P.D."/>
            <person name="Malone G."/>
            <person name="Dellagostin O."/>
            <person name="de Oliveira A.C."/>
            <person name="Bevan M."/>
            <person name="Bancroft I."/>
            <person name="Minx P."/>
            <person name="Cordum H."/>
            <person name="Wilson R."/>
            <person name="Cheng Z."/>
            <person name="Jin W."/>
            <person name="Jiang J."/>
            <person name="Leong S.A."/>
            <person name="Iwama H."/>
            <person name="Gojobori T."/>
            <person name="Itoh T."/>
            <person name="Niimura Y."/>
            <person name="Fujii Y."/>
            <person name="Habara T."/>
            <person name="Sakai H."/>
            <person name="Sato Y."/>
            <person name="Wilson G."/>
            <person name="Kumar K."/>
            <person name="McCouch S."/>
            <person name="Juretic N."/>
            <person name="Hoen D."/>
            <person name="Wright S."/>
            <person name="Bruskiewich R."/>
            <person name="Bureau T."/>
            <person name="Miyao A."/>
            <person name="Hirochika H."/>
            <person name="Nishikawa T."/>
            <person name="Kadowaki K."/>
            <person name="Sugiura M."/>
            <person name="Burr B."/>
            <person name="Sasaki T."/>
        </authorList>
    </citation>
    <scope>NUCLEOTIDE SEQUENCE [LARGE SCALE GENOMIC DNA]</scope>
    <source>
        <strain evidence="4">cv. Nipponbare</strain>
    </source>
</reference>
<dbReference type="AlphaFoldDB" id="C7J4Z9"/>
<organism evidence="3 4">
    <name type="scientific">Oryza sativa subsp. japonica</name>
    <name type="common">Rice</name>
    <dbReference type="NCBI Taxonomy" id="39947"/>
    <lineage>
        <taxon>Eukaryota</taxon>
        <taxon>Viridiplantae</taxon>
        <taxon>Streptophyta</taxon>
        <taxon>Embryophyta</taxon>
        <taxon>Tracheophyta</taxon>
        <taxon>Spermatophyta</taxon>
        <taxon>Magnoliopsida</taxon>
        <taxon>Liliopsida</taxon>
        <taxon>Poales</taxon>
        <taxon>Poaceae</taxon>
        <taxon>BOP clade</taxon>
        <taxon>Oryzoideae</taxon>
        <taxon>Oryzeae</taxon>
        <taxon>Oryzinae</taxon>
        <taxon>Oryza</taxon>
        <taxon>Oryza sativa</taxon>
    </lineage>
</organism>
<evidence type="ECO:0000313" key="3">
    <source>
        <dbReference type="EMBL" id="BAH93795.1"/>
    </source>
</evidence>
<dbReference type="InterPro" id="IPR029466">
    <property type="entry name" value="NAM-associated_C"/>
</dbReference>
<accession>C7J4Z9</accession>
<proteinExistence type="predicted"/>
<reference evidence="4" key="2">
    <citation type="journal article" date="2008" name="Nucleic Acids Res.">
        <title>The rice annotation project database (RAP-DB): 2008 update.</title>
        <authorList>
            <consortium name="The rice annotation project (RAP)"/>
        </authorList>
    </citation>
    <scope>GENOME REANNOTATION</scope>
    <source>
        <strain evidence="4">cv. Nipponbare</strain>
    </source>
</reference>
<feature type="domain" description="No apical meristem-associated C-terminal" evidence="2">
    <location>
        <begin position="50"/>
        <end position="190"/>
    </location>
</feature>
<feature type="non-terminal residue" evidence="3">
    <location>
        <position position="1"/>
    </location>
</feature>
<dbReference type="KEGG" id="dosa:Os07g0165500"/>
<evidence type="ECO:0000259" key="2">
    <source>
        <dbReference type="Pfam" id="PF14303"/>
    </source>
</evidence>
<evidence type="ECO:0000256" key="1">
    <source>
        <dbReference type="SAM" id="MobiDB-lite"/>
    </source>
</evidence>
<feature type="region of interest" description="Disordered" evidence="1">
    <location>
        <begin position="69"/>
        <end position="135"/>
    </location>
</feature>
<sequence length="231" mass="26286">LCLCASRSFCRSRGSRSVVRGRRRRFGRPFSLSKVLEAEALYSFNAPKNRAFQFNHCWFKLRNSPKFQTLESHKKPRSRKSSTPIERVDEENEEGDDASKSTNLDLSQASAKKRPICRKQAKEKLKNGGEDGPYREAMKDLLDAKEKEAKLKEERWKKTKEIQERKLLFAERKLVWDQQHKIMFFDVSTLAMRAHIVASNVAALNDGFDGSSGFGGEFGGGNGESLSTSME</sequence>
<protein>
    <submittedName>
        <fullName evidence="3">Os07g0165500 protein</fullName>
    </submittedName>
</protein>
<dbReference type="Pfam" id="PF14303">
    <property type="entry name" value="NAM-associated"/>
    <property type="match status" value="1"/>
</dbReference>
<feature type="compositionally biased region" description="Polar residues" evidence="1">
    <location>
        <begin position="100"/>
        <end position="110"/>
    </location>
</feature>
<dbReference type="Proteomes" id="UP000000763">
    <property type="component" value="Chromosome 7"/>
</dbReference>
<gene>
    <name evidence="3" type="ordered locus">Os07g0165500</name>
</gene>
<name>C7J4Z9_ORYSJ</name>
<dbReference type="EMBL" id="AP008213">
    <property type="protein sequence ID" value="BAH93795.1"/>
    <property type="molecule type" value="Genomic_DNA"/>
</dbReference>
<evidence type="ECO:0000313" key="4">
    <source>
        <dbReference type="Proteomes" id="UP000000763"/>
    </source>
</evidence>
<feature type="compositionally biased region" description="Basic and acidic residues" evidence="1">
    <location>
        <begin position="120"/>
        <end position="135"/>
    </location>
</feature>